<dbReference type="OrthoDB" id="623300at2"/>
<dbReference type="RefSeq" id="WP_106535883.1">
    <property type="nucleotide sequence ID" value="NZ_ML142898.1"/>
</dbReference>
<proteinExistence type="predicted"/>
<evidence type="ECO:0000313" key="3">
    <source>
        <dbReference type="Proteomes" id="UP000243528"/>
    </source>
</evidence>
<dbReference type="InterPro" id="IPR011051">
    <property type="entry name" value="RmlC_Cupin_sf"/>
</dbReference>
<evidence type="ECO:0000259" key="1">
    <source>
        <dbReference type="Pfam" id="PF07883"/>
    </source>
</evidence>
<sequence length="247" mass="26316">MTGTAPQRPGFPGGTAVSHLTVYDWPTPDGLAGGSPHLHTASGEGYVVVAGAGRLQTLSSAGFAEHPLEPGVVLWFTPGTVHRLVNEGGLEIVVVMQNAGLPEAGDAVFTFPDDVLADPRVYAEAAALPGLDVLDDAMAEAARRRRDLAIEGFSQLRARLDAEGPAALTRLYERATALVTDKVPAWRATWDHGVRTPVEATGRALSDLEDGRVPHLADASVHAGERQEELFRFGMCGRLRTWDVATH</sequence>
<dbReference type="CDD" id="cd02208">
    <property type="entry name" value="cupin_RmlC-like"/>
    <property type="match status" value="1"/>
</dbReference>
<feature type="domain" description="Cupin type-2" evidence="1">
    <location>
        <begin position="33"/>
        <end position="95"/>
    </location>
</feature>
<dbReference type="EMBL" id="PYGE01000002">
    <property type="protein sequence ID" value="PSL06890.1"/>
    <property type="molecule type" value="Genomic_DNA"/>
</dbReference>
<name>A0A2P8EBR9_9ACTN</name>
<accession>A0A2P8EBR9</accession>
<dbReference type="InterPro" id="IPR014710">
    <property type="entry name" value="RmlC-like_jellyroll"/>
</dbReference>
<gene>
    <name evidence="2" type="ORF">CLV30_102279</name>
</gene>
<organism evidence="2 3">
    <name type="scientific">Haloactinopolyspora alba</name>
    <dbReference type="NCBI Taxonomy" id="648780"/>
    <lineage>
        <taxon>Bacteria</taxon>
        <taxon>Bacillati</taxon>
        <taxon>Actinomycetota</taxon>
        <taxon>Actinomycetes</taxon>
        <taxon>Jiangellales</taxon>
        <taxon>Jiangellaceae</taxon>
        <taxon>Haloactinopolyspora</taxon>
    </lineage>
</organism>
<dbReference type="SUPFAM" id="SSF51182">
    <property type="entry name" value="RmlC-like cupins"/>
    <property type="match status" value="1"/>
</dbReference>
<keyword evidence="3" id="KW-1185">Reference proteome</keyword>
<reference evidence="2 3" key="1">
    <citation type="submission" date="2018-03" db="EMBL/GenBank/DDBJ databases">
        <title>Genomic Encyclopedia of Archaeal and Bacterial Type Strains, Phase II (KMG-II): from individual species to whole genera.</title>
        <authorList>
            <person name="Goeker M."/>
        </authorList>
    </citation>
    <scope>NUCLEOTIDE SEQUENCE [LARGE SCALE GENOMIC DNA]</scope>
    <source>
        <strain evidence="2 3">DSM 45211</strain>
    </source>
</reference>
<evidence type="ECO:0000313" key="2">
    <source>
        <dbReference type="EMBL" id="PSL06890.1"/>
    </source>
</evidence>
<comment type="caution">
    <text evidence="2">The sequence shown here is derived from an EMBL/GenBank/DDBJ whole genome shotgun (WGS) entry which is preliminary data.</text>
</comment>
<dbReference type="Proteomes" id="UP000243528">
    <property type="component" value="Unassembled WGS sequence"/>
</dbReference>
<dbReference type="InterPro" id="IPR013096">
    <property type="entry name" value="Cupin_2"/>
</dbReference>
<dbReference type="Gene3D" id="2.60.120.10">
    <property type="entry name" value="Jelly Rolls"/>
    <property type="match status" value="1"/>
</dbReference>
<dbReference type="Pfam" id="PF07883">
    <property type="entry name" value="Cupin_2"/>
    <property type="match status" value="1"/>
</dbReference>
<protein>
    <submittedName>
        <fullName evidence="2">Cupin domain-containing protein</fullName>
    </submittedName>
</protein>
<dbReference type="AlphaFoldDB" id="A0A2P8EBR9"/>